<dbReference type="Gene3D" id="2.60.120.260">
    <property type="entry name" value="Galactose-binding domain-like"/>
    <property type="match status" value="2"/>
</dbReference>
<dbReference type="PANTHER" id="PTHR39083:SF1">
    <property type="entry name" value="CYCLIC DI-GMP-BINDING PROTEIN"/>
    <property type="match status" value="1"/>
</dbReference>
<evidence type="ECO:0000256" key="5">
    <source>
        <dbReference type="ARBA" id="ARBA00011437"/>
    </source>
</evidence>
<dbReference type="PRINTS" id="PR01440">
    <property type="entry name" value="CELLSNTHASEB"/>
</dbReference>
<dbReference type="RefSeq" id="WP_380595478.1">
    <property type="nucleotide sequence ID" value="NZ_JBHSDU010000002.1"/>
</dbReference>
<keyword evidence="17" id="KW-1185">Reference proteome</keyword>
<evidence type="ECO:0000256" key="13">
    <source>
        <dbReference type="ARBA" id="ARBA00023136"/>
    </source>
</evidence>
<accession>A0ABV8SLA5</accession>
<keyword evidence="13 15" id="KW-0472">Membrane</keyword>
<reference evidence="17" key="1">
    <citation type="journal article" date="2019" name="Int. J. Syst. Evol. Microbiol.">
        <title>The Global Catalogue of Microorganisms (GCM) 10K type strain sequencing project: providing services to taxonomists for standard genome sequencing and annotation.</title>
        <authorList>
            <consortium name="The Broad Institute Genomics Platform"/>
            <consortium name="The Broad Institute Genome Sequencing Center for Infectious Disease"/>
            <person name="Wu L."/>
            <person name="Ma J."/>
        </authorList>
    </citation>
    <scope>NUCLEOTIDE SEQUENCE [LARGE SCALE GENOMIC DNA]</scope>
    <source>
        <strain evidence="17">CGMCC 1.10759</strain>
    </source>
</reference>
<evidence type="ECO:0000256" key="3">
    <source>
        <dbReference type="ARBA" id="ARBA00005186"/>
    </source>
</evidence>
<evidence type="ECO:0000313" key="17">
    <source>
        <dbReference type="Proteomes" id="UP001595904"/>
    </source>
</evidence>
<evidence type="ECO:0000256" key="7">
    <source>
        <dbReference type="ARBA" id="ARBA00022475"/>
    </source>
</evidence>
<proteinExistence type="inferred from homology"/>
<dbReference type="NCBIfam" id="NF008323">
    <property type="entry name" value="PRK11114.1-1"/>
    <property type="match status" value="1"/>
</dbReference>
<dbReference type="EMBL" id="JBHSDU010000002">
    <property type="protein sequence ID" value="MFC4308383.1"/>
    <property type="molecule type" value="Genomic_DNA"/>
</dbReference>
<keyword evidence="7 15" id="KW-1003">Cell membrane</keyword>
<evidence type="ECO:0000256" key="10">
    <source>
        <dbReference type="ARBA" id="ARBA00022692"/>
    </source>
</evidence>
<evidence type="ECO:0000256" key="12">
    <source>
        <dbReference type="ARBA" id="ARBA00022989"/>
    </source>
</evidence>
<sequence length="755" mass="82399">MPEVGSVITRIRNDWFVTLRQVIHAASVSLLALAIVSPAQGSEPPPLAAPRRISFAELGAPPLELRGTQPTGTLNIGVRGDEVIASAKLRLRMTYSPAMLPQLSHLRVSLNGQVLAALPLSAEQAGREIEREVVLDPRYFSDYNQLRFDLVGHYTMECEDPSHTSLWATLSALSELEFATTPLELRNELGLLPAPFFDRRDNRRLTLPIVLPEQPSREIVRSAGVVASWFGALADYRSARFPVSFSALPQQHALVFATNSARPAHLQLGDVSAPTVSIIDHPGNPALKLLVFQGKDEAQLRQAVEGVVLGSPVLSGSQITVTAIESPKREPYDAPRWLRTHRPVKLGELVDAPQQLQTGGIAPEPIRINLRLPPDLFTWNQPGVPMDLRYRYTPPRERDSSSLNVSINEMLLRSYPLRPESGDDGARKVLVPLLDSGTVQHSEELRIPAFHLVSNNQLQFRFSLDPQRKEPCDSVPGEQARQGIDPDSTIDFSGFAHYTAMPNLALFANAGYPFTRLADLSETVIVLSDTTQVSALEQLFFLLGRMGRHTGAVALSYELLNAEQAKQAKNADVLILSGEGAAPLLTEWQQNLALAINGDQRKFQELSVASRFDNSIAIDRPPSSGGNVQLTANGSLGAFISFESPLSSDRTVVALAGNDSQAAQALLTALEDDGKVPLILGDLAIVRGDTVQSYQGDSVYYVGSLSLWKRLWFHLSQHVVLFTLVALAVVVVAAMLLYGGLQRRVARRLAASGSQ</sequence>
<evidence type="ECO:0000256" key="14">
    <source>
        <dbReference type="ARBA" id="ARBA00033444"/>
    </source>
</evidence>
<comment type="pathway">
    <text evidence="3 15">Glycan metabolism; bacterial cellulose biosynthesis.</text>
</comment>
<dbReference type="Proteomes" id="UP001595904">
    <property type="component" value="Unassembled WGS sequence"/>
</dbReference>
<evidence type="ECO:0000313" key="16">
    <source>
        <dbReference type="EMBL" id="MFC4308383.1"/>
    </source>
</evidence>
<comment type="subcellular location">
    <subcellularLocation>
        <location evidence="2">Cell inner membrane</location>
        <topology evidence="2">Single-pass membrane protein</topology>
    </subcellularLocation>
</comment>
<evidence type="ECO:0000256" key="6">
    <source>
        <dbReference type="ARBA" id="ARBA00021844"/>
    </source>
</evidence>
<comment type="similarity">
    <text evidence="4 15">Belongs to the AcsB/BcsB family.</text>
</comment>
<keyword evidence="11 15" id="KW-0135">Cellulose biosynthesis</keyword>
<dbReference type="InterPro" id="IPR003920">
    <property type="entry name" value="Cell_synth_B"/>
</dbReference>
<keyword evidence="9 15" id="KW-0973">c-di-GMP</keyword>
<keyword evidence="8 15" id="KW-0997">Cell inner membrane</keyword>
<keyword evidence="10 15" id="KW-0812">Transmembrane</keyword>
<feature type="transmembrane region" description="Helical" evidence="15">
    <location>
        <begin position="719"/>
        <end position="738"/>
    </location>
</feature>
<name>A0ABV8SLA5_9GAMM</name>
<comment type="function">
    <text evidence="1 15">Binds the cellulose synthase activator, bis-(3'-5') cyclic diguanylic acid (c-di-GMP).</text>
</comment>
<protein>
    <recommendedName>
        <fullName evidence="6 15">Cyclic di-GMP-binding protein</fullName>
    </recommendedName>
    <alternativeName>
        <fullName evidence="14 15">Cellulose synthase regulatory subunit</fullName>
    </alternativeName>
</protein>
<evidence type="ECO:0000256" key="2">
    <source>
        <dbReference type="ARBA" id="ARBA00004377"/>
    </source>
</evidence>
<evidence type="ECO:0000256" key="15">
    <source>
        <dbReference type="RuleBase" id="RU365021"/>
    </source>
</evidence>
<gene>
    <name evidence="16" type="primary">bcsB</name>
    <name evidence="16" type="ORF">ACFPN2_04755</name>
</gene>
<evidence type="ECO:0000256" key="1">
    <source>
        <dbReference type="ARBA" id="ARBA00002057"/>
    </source>
</evidence>
<organism evidence="16 17">
    <name type="scientific">Steroidobacter flavus</name>
    <dbReference type="NCBI Taxonomy" id="1842136"/>
    <lineage>
        <taxon>Bacteria</taxon>
        <taxon>Pseudomonadati</taxon>
        <taxon>Pseudomonadota</taxon>
        <taxon>Gammaproteobacteria</taxon>
        <taxon>Steroidobacterales</taxon>
        <taxon>Steroidobacteraceae</taxon>
        <taxon>Steroidobacter</taxon>
    </lineage>
</organism>
<evidence type="ECO:0000256" key="4">
    <source>
        <dbReference type="ARBA" id="ARBA00010714"/>
    </source>
</evidence>
<evidence type="ECO:0000256" key="9">
    <source>
        <dbReference type="ARBA" id="ARBA00022636"/>
    </source>
</evidence>
<evidence type="ECO:0000256" key="11">
    <source>
        <dbReference type="ARBA" id="ARBA00022916"/>
    </source>
</evidence>
<dbReference type="Pfam" id="PF03170">
    <property type="entry name" value="BcsB"/>
    <property type="match status" value="1"/>
</dbReference>
<dbReference type="InterPro" id="IPR018513">
    <property type="entry name" value="Cell_synthase_bac"/>
</dbReference>
<keyword evidence="12 15" id="KW-1133">Transmembrane helix</keyword>
<evidence type="ECO:0000256" key="8">
    <source>
        <dbReference type="ARBA" id="ARBA00022519"/>
    </source>
</evidence>
<dbReference type="PANTHER" id="PTHR39083">
    <property type="entry name" value="CYCLIC DI-GMP-BINDING PROTEIN"/>
    <property type="match status" value="1"/>
</dbReference>
<comment type="subunit">
    <text evidence="5 15">Tightly associated with the cellulose synthase catalytic subunit.</text>
</comment>
<comment type="caution">
    <text evidence="16">The sequence shown here is derived from an EMBL/GenBank/DDBJ whole genome shotgun (WGS) entry which is preliminary data.</text>
</comment>